<dbReference type="InterPro" id="IPR000631">
    <property type="entry name" value="CARKD"/>
</dbReference>
<dbReference type="PROSITE" id="PS51383">
    <property type="entry name" value="YJEF_C_3"/>
    <property type="match status" value="1"/>
</dbReference>
<dbReference type="GO" id="GO:0052855">
    <property type="term" value="F:ADP-dependent NAD(P)H-hydrate dehydratase activity"/>
    <property type="evidence" value="ECO:0007669"/>
    <property type="project" value="UniProtKB-EC"/>
</dbReference>
<dbReference type="PROSITE" id="PS01050">
    <property type="entry name" value="YJEF_C_2"/>
    <property type="match status" value="1"/>
</dbReference>
<dbReference type="EC" id="5.1.99.6" evidence="7"/>
<organism evidence="7">
    <name type="scientific">hydrothermal vent metagenome</name>
    <dbReference type="NCBI Taxonomy" id="652676"/>
    <lineage>
        <taxon>unclassified sequences</taxon>
        <taxon>metagenomes</taxon>
        <taxon>ecological metagenomes</taxon>
    </lineage>
</organism>
<feature type="domain" description="YjeF C-terminal" evidence="6">
    <location>
        <begin position="1"/>
        <end position="204"/>
    </location>
</feature>
<dbReference type="PANTHER" id="PTHR12592">
    <property type="entry name" value="ATP-DEPENDENT (S)-NAD(P)H-HYDRATE DEHYDRATASE FAMILY MEMBER"/>
    <property type="match status" value="1"/>
</dbReference>
<keyword evidence="4" id="KW-0520">NAD</keyword>
<proteinExistence type="predicted"/>
<reference evidence="7" key="1">
    <citation type="submission" date="2018-06" db="EMBL/GenBank/DDBJ databases">
        <authorList>
            <person name="Zhirakovskaya E."/>
        </authorList>
    </citation>
    <scope>NUCLEOTIDE SEQUENCE</scope>
</reference>
<dbReference type="GO" id="GO:0005524">
    <property type="term" value="F:ATP binding"/>
    <property type="evidence" value="ECO:0007669"/>
    <property type="project" value="UniProtKB-KW"/>
</dbReference>
<dbReference type="Pfam" id="PF01256">
    <property type="entry name" value="Carb_kinase"/>
    <property type="match status" value="1"/>
</dbReference>
<dbReference type="SUPFAM" id="SSF53613">
    <property type="entry name" value="Ribokinase-like"/>
    <property type="match status" value="1"/>
</dbReference>
<dbReference type="Gene3D" id="3.40.1190.20">
    <property type="match status" value="1"/>
</dbReference>
<dbReference type="EMBL" id="UOEU01000663">
    <property type="protein sequence ID" value="VAW37355.1"/>
    <property type="molecule type" value="Genomic_DNA"/>
</dbReference>
<keyword evidence="2" id="KW-0067">ATP-binding</keyword>
<dbReference type="AlphaFoldDB" id="A0A3B0V1B7"/>
<dbReference type="EC" id="4.2.1.136" evidence="7"/>
<evidence type="ECO:0000256" key="2">
    <source>
        <dbReference type="ARBA" id="ARBA00022840"/>
    </source>
</evidence>
<keyword evidence="7" id="KW-0413">Isomerase</keyword>
<keyword evidence="5 7" id="KW-0456">Lyase</keyword>
<dbReference type="NCBIfam" id="TIGR00196">
    <property type="entry name" value="yjeF_cterm"/>
    <property type="match status" value="1"/>
</dbReference>
<dbReference type="PANTHER" id="PTHR12592:SF0">
    <property type="entry name" value="ATP-DEPENDENT (S)-NAD(P)H-HYDRATE DEHYDRATASE"/>
    <property type="match status" value="1"/>
</dbReference>
<dbReference type="GO" id="GO:0052856">
    <property type="term" value="F:NAD(P)HX epimerase activity"/>
    <property type="evidence" value="ECO:0007669"/>
    <property type="project" value="UniProtKB-EC"/>
</dbReference>
<gene>
    <name evidence="7" type="ORF">MNBD_CHLOROFLEXI01-2574</name>
</gene>
<evidence type="ECO:0000313" key="7">
    <source>
        <dbReference type="EMBL" id="VAW37355.1"/>
    </source>
</evidence>
<feature type="non-terminal residue" evidence="7">
    <location>
        <position position="1"/>
    </location>
</feature>
<evidence type="ECO:0000256" key="5">
    <source>
        <dbReference type="ARBA" id="ARBA00023239"/>
    </source>
</evidence>
<protein>
    <submittedName>
        <fullName evidence="7">NAD(P)H-hydrate epimerase / ADP-dependent (S)-NAD(P)H-hydrate dehydratase</fullName>
        <ecNumber evidence="7">4.2.1.136</ecNumber>
        <ecNumber evidence="7">5.1.99.6</ecNumber>
    </submittedName>
</protein>
<accession>A0A3B0V1B7</accession>
<sequence length="205" mass="21217">DEVGLTAVSAQTIHEQLSNHTALLVGPGLGNADDFIAALFPADGGKIEQPTLIDADGLNCLARLPNWWQRLPSHTVLTPHLAEMARLMGISLAEMKGLDRIETARAQAQKWGHVVLLKGAYTVIAAANGRATLLPFANPVLAVGGSGDVLSGVIAALLGQGLTAYDAARLGGFLHGMAGVGSGRSAGLLASEIADNIPDEIYPEN</sequence>
<keyword evidence="1" id="KW-0547">Nucleotide-binding</keyword>
<dbReference type="GO" id="GO:0110051">
    <property type="term" value="P:metabolite repair"/>
    <property type="evidence" value="ECO:0007669"/>
    <property type="project" value="TreeGrafter"/>
</dbReference>
<keyword evidence="3" id="KW-0521">NADP</keyword>
<name>A0A3B0V1B7_9ZZZZ</name>
<evidence type="ECO:0000256" key="3">
    <source>
        <dbReference type="ARBA" id="ARBA00022857"/>
    </source>
</evidence>
<evidence type="ECO:0000259" key="6">
    <source>
        <dbReference type="PROSITE" id="PS51383"/>
    </source>
</evidence>
<evidence type="ECO:0000256" key="1">
    <source>
        <dbReference type="ARBA" id="ARBA00022741"/>
    </source>
</evidence>
<dbReference type="InterPro" id="IPR029056">
    <property type="entry name" value="Ribokinase-like"/>
</dbReference>
<dbReference type="CDD" id="cd01171">
    <property type="entry name" value="YXKO-related"/>
    <property type="match status" value="1"/>
</dbReference>
<evidence type="ECO:0000256" key="4">
    <source>
        <dbReference type="ARBA" id="ARBA00023027"/>
    </source>
</evidence>
<dbReference type="InterPro" id="IPR017953">
    <property type="entry name" value="Carbohydrate_kinase_pred_CS"/>
</dbReference>